<evidence type="ECO:0000313" key="2">
    <source>
        <dbReference type="EMBL" id="KAJ5180502.1"/>
    </source>
</evidence>
<dbReference type="AlphaFoldDB" id="A0A9W9LXQ0"/>
<dbReference type="Proteomes" id="UP001146351">
    <property type="component" value="Unassembled WGS sequence"/>
</dbReference>
<feature type="chain" id="PRO_5040914710" description="Cyanovirin-N domain-containing protein" evidence="1">
    <location>
        <begin position="17"/>
        <end position="138"/>
    </location>
</feature>
<reference evidence="2" key="2">
    <citation type="journal article" date="2023" name="IMA Fungus">
        <title>Comparative genomic study of the Penicillium genus elucidates a diverse pangenome and 15 lateral gene transfer events.</title>
        <authorList>
            <person name="Petersen C."/>
            <person name="Sorensen T."/>
            <person name="Nielsen M.R."/>
            <person name="Sondergaard T.E."/>
            <person name="Sorensen J.L."/>
            <person name="Fitzpatrick D.A."/>
            <person name="Frisvad J.C."/>
            <person name="Nielsen K.L."/>
        </authorList>
    </citation>
    <scope>NUCLEOTIDE SEQUENCE</scope>
    <source>
        <strain evidence="2">IBT 21917</strain>
    </source>
</reference>
<gene>
    <name evidence="2" type="ORF">N7492_003712</name>
</gene>
<sequence>MRAFTLVPFLAALALSNPVPDPVADPAPASSSGVSYPDPSGKTWKVEFFQKSDCTGRSHSFHDNKELKCHNFDGDVTSLTHLHMNGWYLKTFALKDCKDHGLGDGTFDPTLELESCHDLRDPNPKAPKKVSSFLVEKF</sequence>
<feature type="signal peptide" evidence="1">
    <location>
        <begin position="1"/>
        <end position="16"/>
    </location>
</feature>
<keyword evidence="3" id="KW-1185">Reference proteome</keyword>
<reference evidence="2" key="1">
    <citation type="submission" date="2022-11" db="EMBL/GenBank/DDBJ databases">
        <authorList>
            <person name="Petersen C."/>
        </authorList>
    </citation>
    <scope>NUCLEOTIDE SEQUENCE</scope>
    <source>
        <strain evidence="2">IBT 21917</strain>
    </source>
</reference>
<proteinExistence type="predicted"/>
<organism evidence="2 3">
    <name type="scientific">Penicillium capsulatum</name>
    <dbReference type="NCBI Taxonomy" id="69766"/>
    <lineage>
        <taxon>Eukaryota</taxon>
        <taxon>Fungi</taxon>
        <taxon>Dikarya</taxon>
        <taxon>Ascomycota</taxon>
        <taxon>Pezizomycotina</taxon>
        <taxon>Eurotiomycetes</taxon>
        <taxon>Eurotiomycetidae</taxon>
        <taxon>Eurotiales</taxon>
        <taxon>Aspergillaceae</taxon>
        <taxon>Penicillium</taxon>
    </lineage>
</organism>
<name>A0A9W9LXQ0_9EURO</name>
<accession>A0A9W9LXQ0</accession>
<comment type="caution">
    <text evidence="2">The sequence shown here is derived from an EMBL/GenBank/DDBJ whole genome shotgun (WGS) entry which is preliminary data.</text>
</comment>
<evidence type="ECO:0008006" key="4">
    <source>
        <dbReference type="Google" id="ProtNLM"/>
    </source>
</evidence>
<protein>
    <recommendedName>
        <fullName evidence="4">Cyanovirin-N domain-containing protein</fullName>
    </recommendedName>
</protein>
<dbReference type="EMBL" id="JAPQKO010000002">
    <property type="protein sequence ID" value="KAJ5180502.1"/>
    <property type="molecule type" value="Genomic_DNA"/>
</dbReference>
<evidence type="ECO:0000313" key="3">
    <source>
        <dbReference type="Proteomes" id="UP001146351"/>
    </source>
</evidence>
<evidence type="ECO:0000256" key="1">
    <source>
        <dbReference type="SAM" id="SignalP"/>
    </source>
</evidence>
<keyword evidence="1" id="KW-0732">Signal</keyword>